<evidence type="ECO:0000313" key="1">
    <source>
        <dbReference type="EMBL" id="UYF76505.1"/>
    </source>
</evidence>
<proteinExistence type="predicted"/>
<sequence>MKKTITVLGMLWGLAGCGLEDNAPVNVYRDYDMNPDYSYDNPNVPFSLSVIRVQANTDQVSIQNIIVNRGECPVSKWVQGNPNLRFGQEVKVILSCDSSQVLQVDVMTDQGDYSFGF</sequence>
<dbReference type="EMBL" id="CP089044">
    <property type="protein sequence ID" value="UYF76505.1"/>
    <property type="molecule type" value="Genomic_DNA"/>
</dbReference>
<accession>A0AA46PM33</accession>
<dbReference type="Proteomes" id="UP001164081">
    <property type="component" value="Chromosome"/>
</dbReference>
<dbReference type="AlphaFoldDB" id="A0AA46PM33"/>
<evidence type="ECO:0008006" key="3">
    <source>
        <dbReference type="Google" id="ProtNLM"/>
    </source>
</evidence>
<dbReference type="PROSITE" id="PS51257">
    <property type="entry name" value="PROKAR_LIPOPROTEIN"/>
    <property type="match status" value="1"/>
</dbReference>
<gene>
    <name evidence="1" type="ORF">LSO58_06415</name>
</gene>
<dbReference type="RefSeq" id="WP_262442895.1">
    <property type="nucleotide sequence ID" value="NZ_CP089044.1"/>
</dbReference>
<name>A0AA46PM33_9GAMM</name>
<protein>
    <recommendedName>
        <fullName evidence="3">Lipoprotein</fullName>
    </recommendedName>
</protein>
<organism evidence="1 2">
    <name type="scientific">Acinetobacter ursingii</name>
    <dbReference type="NCBI Taxonomy" id="108980"/>
    <lineage>
        <taxon>Bacteria</taxon>
        <taxon>Pseudomonadati</taxon>
        <taxon>Pseudomonadota</taxon>
        <taxon>Gammaproteobacteria</taxon>
        <taxon>Moraxellales</taxon>
        <taxon>Moraxellaceae</taxon>
        <taxon>Acinetobacter</taxon>
    </lineage>
</organism>
<reference evidence="1" key="1">
    <citation type="journal article" date="2022" name="J Glob Antimicrob Resist">
        <title>Comparative analysis of IMP-4- and OXA-58-containing plasmids of three carbapenemase-producing Acinetobacter ursingii strains in the Netherlands.</title>
        <authorList>
            <person name="Hendrickx A.P.A."/>
            <person name="Schade R.P."/>
            <person name="Landman F."/>
            <person name="Bosch T."/>
            <person name="Schouls L.M."/>
            <person name="van Dijk K."/>
        </authorList>
    </citation>
    <scope>NUCLEOTIDE SEQUENCE</scope>
    <source>
        <strain evidence="1">RIVM_C010761</strain>
    </source>
</reference>
<evidence type="ECO:0000313" key="2">
    <source>
        <dbReference type="Proteomes" id="UP001164081"/>
    </source>
</evidence>